<dbReference type="EMBL" id="BMOU01000006">
    <property type="protein sequence ID" value="GGO01690.1"/>
    <property type="molecule type" value="Genomic_DNA"/>
</dbReference>
<dbReference type="RefSeq" id="WP_189001319.1">
    <property type="nucleotide sequence ID" value="NZ_BMOU01000006.1"/>
</dbReference>
<dbReference type="InterPro" id="IPR058394">
    <property type="entry name" value="DUF8081"/>
</dbReference>
<dbReference type="Pfam" id="PF26297">
    <property type="entry name" value="DUF8081"/>
    <property type="match status" value="1"/>
</dbReference>
<protein>
    <recommendedName>
        <fullName evidence="1">DUF8081 domain-containing protein</fullName>
    </recommendedName>
</protein>
<keyword evidence="3" id="KW-1185">Reference proteome</keyword>
<reference evidence="2" key="1">
    <citation type="journal article" date="2014" name="Int. J. Syst. Evol. Microbiol.">
        <title>Complete genome sequence of Corynebacterium casei LMG S-19264T (=DSM 44701T), isolated from a smear-ripened cheese.</title>
        <authorList>
            <consortium name="US DOE Joint Genome Institute (JGI-PGF)"/>
            <person name="Walter F."/>
            <person name="Albersmeier A."/>
            <person name="Kalinowski J."/>
            <person name="Ruckert C."/>
        </authorList>
    </citation>
    <scope>NUCLEOTIDE SEQUENCE</scope>
    <source>
        <strain evidence="2">JCM 17820</strain>
    </source>
</reference>
<proteinExistence type="predicted"/>
<evidence type="ECO:0000313" key="3">
    <source>
        <dbReference type="Proteomes" id="UP000605784"/>
    </source>
</evidence>
<evidence type="ECO:0000313" key="2">
    <source>
        <dbReference type="EMBL" id="GGO01690.1"/>
    </source>
</evidence>
<sequence length="95" mass="10576">MAEDTYRVVVKPSARRVSARAGRWVNREGPVRTFDSKPLAREWARACRGATAAVWLQDAPPWAADDADGYLVGRTRTVARADTPGRQHTLPETEE</sequence>
<comment type="caution">
    <text evidence="2">The sequence shown here is derived from an EMBL/GenBank/DDBJ whole genome shotgun (WGS) entry which is preliminary data.</text>
</comment>
<dbReference type="AlphaFoldDB" id="A0A830GRY1"/>
<evidence type="ECO:0000259" key="1">
    <source>
        <dbReference type="Pfam" id="PF26297"/>
    </source>
</evidence>
<organism evidence="2 3">
    <name type="scientific">Haloarcula pellucida</name>
    <dbReference type="NCBI Taxonomy" id="1427151"/>
    <lineage>
        <taxon>Archaea</taxon>
        <taxon>Methanobacteriati</taxon>
        <taxon>Methanobacteriota</taxon>
        <taxon>Stenosarchaea group</taxon>
        <taxon>Halobacteria</taxon>
        <taxon>Halobacteriales</taxon>
        <taxon>Haloarculaceae</taxon>
        <taxon>Haloarcula</taxon>
    </lineage>
</organism>
<reference evidence="2" key="2">
    <citation type="submission" date="2020-09" db="EMBL/GenBank/DDBJ databases">
        <authorList>
            <person name="Sun Q."/>
            <person name="Ohkuma M."/>
        </authorList>
    </citation>
    <scope>NUCLEOTIDE SEQUENCE</scope>
    <source>
        <strain evidence="2">JCM 17820</strain>
    </source>
</reference>
<dbReference type="Proteomes" id="UP000605784">
    <property type="component" value="Unassembled WGS sequence"/>
</dbReference>
<feature type="domain" description="DUF8081" evidence="1">
    <location>
        <begin position="6"/>
        <end position="73"/>
    </location>
</feature>
<gene>
    <name evidence="2" type="ORF">GCM10009030_35640</name>
</gene>
<name>A0A830GRY1_9EURY</name>
<accession>A0A830GRY1</accession>